<gene>
    <name evidence="3" type="ORF">EDD18DRAFT_1191984</name>
</gene>
<sequence length="815" mass="91948">MAIVPTIKEPSESSTFLDPSTLQTVFEATKTMVDTLAGVHLAAMIAWGFLSIGFEVLKNQRDKEDVIWNLYKDMIVTYEEFSKDDILKEHDRFWGIYDCLFKQTIKCALFMKGYTNKSVIGCLVMVNISDQAEKFSHAFANLKSELSMELSKESVIVTLGVQKNVDLLDLQLPKELCPKLKCMQGTRVATINHIVSWIAQCDGKVMWCNGLAGTGKSSLMGMLHDLLTMDFGGWSRLVAFICYDRIEYSSASKLITTITYSLGMFNDRIGMAISRVIQSSRTVVTLSDPSAQFRLLLRSPLEGIPDLVEEGPLVVIVNGLDECDASKELLVVLAEGFGPKLPFMRLIVTSRPLWHIAEAFKGKSCIYPLHLDTSSEDVNRDIQFYLELKVFQEKCKELHAIERLTAQASGLFVWAATVVKFIHAFPGILRLQALLDTKPPRDATEALTTLYHTTLDTLVSEPGVHVDIKKYVRSILGEGSPPLHYIVSMLGSVLSPQTEDLPIQIIHKSFNDFLQDQSRCGDDWFINVALHHQAIAEQSQIASKSFLETWSPTNNMVIGAIPAYISNYALFGRIWYSDFDKSDIELFTSFFHPYFLPWLDIVIVDGNILRFEIMDMTCRQLGQTRMLVRLNIHVLDTIHYSPLVGKVTLECMKAFDQSSFPEEPMDNSNLHINGVVFVNAFTEGSGIRDQYVFKITNTTSVPLYISMLCFDVSVLAIYAIYQLEGVNDPLPPGKSLTSYQMSFWVEEGQDVDISFLKLFFSTEYVDCFYRSIAPLVTKIPSICHTIRRVVGTSYNTRSRGRAGQYDFYVVNFTLL</sequence>
<feature type="domain" description="Nephrocystin 3-like N-terminal" evidence="2">
    <location>
        <begin position="194"/>
        <end position="351"/>
    </location>
</feature>
<dbReference type="SUPFAM" id="SSF52540">
    <property type="entry name" value="P-loop containing nucleoside triphosphate hydrolases"/>
    <property type="match status" value="1"/>
</dbReference>
<reference evidence="3" key="1">
    <citation type="submission" date="2023-06" db="EMBL/GenBank/DDBJ databases">
        <authorList>
            <consortium name="Lawrence Berkeley National Laboratory"/>
            <person name="Ahrendt S."/>
            <person name="Sahu N."/>
            <person name="Indic B."/>
            <person name="Wong-Bajracharya J."/>
            <person name="Merenyi Z."/>
            <person name="Ke H.-M."/>
            <person name="Monk M."/>
            <person name="Kocsube S."/>
            <person name="Drula E."/>
            <person name="Lipzen A."/>
            <person name="Balint B."/>
            <person name="Henrissat B."/>
            <person name="Andreopoulos B."/>
            <person name="Martin F.M."/>
            <person name="Harder C.B."/>
            <person name="Rigling D."/>
            <person name="Ford K.L."/>
            <person name="Foster G.D."/>
            <person name="Pangilinan J."/>
            <person name="Papanicolaou A."/>
            <person name="Barry K."/>
            <person name="LaButti K."/>
            <person name="Viragh M."/>
            <person name="Koriabine M."/>
            <person name="Yan M."/>
            <person name="Riley R."/>
            <person name="Champramary S."/>
            <person name="Plett K.L."/>
            <person name="Tsai I.J."/>
            <person name="Slot J."/>
            <person name="Sipos G."/>
            <person name="Plett J."/>
            <person name="Nagy L.G."/>
            <person name="Grigoriev I.V."/>
        </authorList>
    </citation>
    <scope>NUCLEOTIDE SEQUENCE</scope>
    <source>
        <strain evidence="3">HWK02</strain>
    </source>
</reference>
<accession>A0AA39PPD7</accession>
<dbReference type="AlphaFoldDB" id="A0AA39PPD7"/>
<dbReference type="InterPro" id="IPR056884">
    <property type="entry name" value="NPHP3-like_N"/>
</dbReference>
<protein>
    <recommendedName>
        <fullName evidence="2">Nephrocystin 3-like N-terminal domain-containing protein</fullName>
    </recommendedName>
</protein>
<dbReference type="PANTHER" id="PTHR10039:SF17">
    <property type="entry name" value="FUNGAL STAND N-TERMINAL GOODBYE DOMAIN-CONTAINING PROTEIN-RELATED"/>
    <property type="match status" value="1"/>
</dbReference>
<name>A0AA39PPD7_9AGAR</name>
<keyword evidence="1" id="KW-0677">Repeat</keyword>
<evidence type="ECO:0000313" key="3">
    <source>
        <dbReference type="EMBL" id="KAK0488065.1"/>
    </source>
</evidence>
<keyword evidence="4" id="KW-1185">Reference proteome</keyword>
<comment type="caution">
    <text evidence="3">The sequence shown here is derived from an EMBL/GenBank/DDBJ whole genome shotgun (WGS) entry which is preliminary data.</text>
</comment>
<evidence type="ECO:0000313" key="4">
    <source>
        <dbReference type="Proteomes" id="UP001175228"/>
    </source>
</evidence>
<dbReference type="Pfam" id="PF24883">
    <property type="entry name" value="NPHP3_N"/>
    <property type="match status" value="1"/>
</dbReference>
<proteinExistence type="predicted"/>
<evidence type="ECO:0000256" key="1">
    <source>
        <dbReference type="ARBA" id="ARBA00022737"/>
    </source>
</evidence>
<organism evidence="3 4">
    <name type="scientific">Armillaria luteobubalina</name>
    <dbReference type="NCBI Taxonomy" id="153913"/>
    <lineage>
        <taxon>Eukaryota</taxon>
        <taxon>Fungi</taxon>
        <taxon>Dikarya</taxon>
        <taxon>Basidiomycota</taxon>
        <taxon>Agaricomycotina</taxon>
        <taxon>Agaricomycetes</taxon>
        <taxon>Agaricomycetidae</taxon>
        <taxon>Agaricales</taxon>
        <taxon>Marasmiineae</taxon>
        <taxon>Physalacriaceae</taxon>
        <taxon>Armillaria</taxon>
    </lineage>
</organism>
<evidence type="ECO:0000259" key="2">
    <source>
        <dbReference type="Pfam" id="PF24883"/>
    </source>
</evidence>
<dbReference type="EMBL" id="JAUEPU010000042">
    <property type="protein sequence ID" value="KAK0488065.1"/>
    <property type="molecule type" value="Genomic_DNA"/>
</dbReference>
<dbReference type="InterPro" id="IPR027417">
    <property type="entry name" value="P-loop_NTPase"/>
</dbReference>
<dbReference type="Proteomes" id="UP001175228">
    <property type="component" value="Unassembled WGS sequence"/>
</dbReference>
<dbReference type="PANTHER" id="PTHR10039">
    <property type="entry name" value="AMELOGENIN"/>
    <property type="match status" value="1"/>
</dbReference>